<evidence type="ECO:0000313" key="3">
    <source>
        <dbReference type="EMBL" id="MEJ2901261.1"/>
    </source>
</evidence>
<accession>A0ABU8NHR5</accession>
<gene>
    <name evidence="3" type="ORF">WAE58_02420</name>
</gene>
<proteinExistence type="predicted"/>
<comment type="caution">
    <text evidence="3">The sequence shown here is derived from an EMBL/GenBank/DDBJ whole genome shotgun (WGS) entry which is preliminary data.</text>
</comment>
<keyword evidence="4" id="KW-1185">Reference proteome</keyword>
<dbReference type="Pfam" id="PF13585">
    <property type="entry name" value="CHU_C"/>
    <property type="match status" value="1"/>
</dbReference>
<feature type="chain" id="PRO_5045058596" evidence="1">
    <location>
        <begin position="23"/>
        <end position="316"/>
    </location>
</feature>
<evidence type="ECO:0000256" key="1">
    <source>
        <dbReference type="SAM" id="SignalP"/>
    </source>
</evidence>
<feature type="domain" description="DUF11" evidence="2">
    <location>
        <begin position="108"/>
        <end position="225"/>
    </location>
</feature>
<dbReference type="NCBIfam" id="TIGR01451">
    <property type="entry name" value="B_ant_repeat"/>
    <property type="match status" value="1"/>
</dbReference>
<feature type="signal peptide" evidence="1">
    <location>
        <begin position="1"/>
        <end position="22"/>
    </location>
</feature>
<dbReference type="Gene3D" id="2.60.40.10">
    <property type="entry name" value="Immunoglobulins"/>
    <property type="match status" value="1"/>
</dbReference>
<dbReference type="InterPro" id="IPR026341">
    <property type="entry name" value="T9SS_type_B"/>
</dbReference>
<dbReference type="PANTHER" id="PTHR34819:SF5">
    <property type="entry name" value="CONSERVED REPEAT DOMAIN PROTEIN"/>
    <property type="match status" value="1"/>
</dbReference>
<dbReference type="Gene3D" id="2.60.40.1170">
    <property type="entry name" value="Mu homology domain, subdomain B"/>
    <property type="match status" value="1"/>
</dbReference>
<dbReference type="NCBIfam" id="TIGR04131">
    <property type="entry name" value="Bac_Flav_CTERM"/>
    <property type="match status" value="1"/>
</dbReference>
<protein>
    <submittedName>
        <fullName evidence="3">Gliding motility-associated C-terminal domain-containing protein</fullName>
    </submittedName>
</protein>
<dbReference type="Pfam" id="PF01345">
    <property type="entry name" value="DUF11"/>
    <property type="match status" value="1"/>
</dbReference>
<reference evidence="3 4" key="1">
    <citation type="submission" date="2024-03" db="EMBL/GenBank/DDBJ databases">
        <title>Sequence of Lycoming College Course Isolates.</title>
        <authorList>
            <person name="Plotts O."/>
            <person name="Newman J."/>
        </authorList>
    </citation>
    <scope>NUCLEOTIDE SEQUENCE [LARGE SCALE GENOMIC DNA]</scope>
    <source>
        <strain evidence="3 4">CJB-3</strain>
    </source>
</reference>
<sequence>MSNRKISFVSSMLLLSATACFAQSSGPQTVNLPQGASLKLRANSVNASTYQWLKDNQIVSGAIGQEFTVFVSGTYTVISYNTEGCASDISEAVIVVGGTTPPIILKADMMVTKTSENRALTLNDSFDYTINVKNNGTDKATNIKVTDELPPEVEFQQLTPTAGSNARYSFATRTVLWEIDSLQNGESADLRIKTKALKAGVIYNTAKVSADQSDPNMANNVSTASTSVAGIIIPNVFTPNGDNKNETFEIPGVQAFENEITILNRWGGTVYFKKGYNNEWTGRGLNEGTYFYVLRLKIGTKWEIYKGYITLLRGKQ</sequence>
<dbReference type="InterPro" id="IPR051172">
    <property type="entry name" value="Chlamydia_OmcB"/>
</dbReference>
<name>A0ABU8NHR5_9SPHI</name>
<dbReference type="EMBL" id="JBBEUB010000001">
    <property type="protein sequence ID" value="MEJ2901261.1"/>
    <property type="molecule type" value="Genomic_DNA"/>
</dbReference>
<dbReference type="InterPro" id="IPR013783">
    <property type="entry name" value="Ig-like_fold"/>
</dbReference>
<dbReference type="PROSITE" id="PS51257">
    <property type="entry name" value="PROKAR_LIPOPROTEIN"/>
    <property type="match status" value="1"/>
</dbReference>
<dbReference type="InterPro" id="IPR047589">
    <property type="entry name" value="DUF11_rpt"/>
</dbReference>
<evidence type="ECO:0000313" key="4">
    <source>
        <dbReference type="Proteomes" id="UP001378956"/>
    </source>
</evidence>
<dbReference type="PANTHER" id="PTHR34819">
    <property type="entry name" value="LARGE CYSTEINE-RICH PERIPLASMIC PROTEIN OMCB"/>
    <property type="match status" value="1"/>
</dbReference>
<organism evidence="3 4">
    <name type="scientific">Pedobacter panaciterrae</name>
    <dbReference type="NCBI Taxonomy" id="363849"/>
    <lineage>
        <taxon>Bacteria</taxon>
        <taxon>Pseudomonadati</taxon>
        <taxon>Bacteroidota</taxon>
        <taxon>Sphingobacteriia</taxon>
        <taxon>Sphingobacteriales</taxon>
        <taxon>Sphingobacteriaceae</taxon>
        <taxon>Pedobacter</taxon>
    </lineage>
</organism>
<dbReference type="Proteomes" id="UP001378956">
    <property type="component" value="Unassembled WGS sequence"/>
</dbReference>
<dbReference type="InterPro" id="IPR001434">
    <property type="entry name" value="OmcB-like_DUF11"/>
</dbReference>
<evidence type="ECO:0000259" key="2">
    <source>
        <dbReference type="Pfam" id="PF01345"/>
    </source>
</evidence>
<dbReference type="RefSeq" id="WP_172663736.1">
    <property type="nucleotide sequence ID" value="NZ_JABMKW010000020.1"/>
</dbReference>
<keyword evidence="1" id="KW-0732">Signal</keyword>